<evidence type="ECO:0000259" key="5">
    <source>
        <dbReference type="Pfam" id="PF13458"/>
    </source>
</evidence>
<dbReference type="SUPFAM" id="SSF53822">
    <property type="entry name" value="Periplasmic binding protein-like I"/>
    <property type="match status" value="1"/>
</dbReference>
<organism evidence="6 7">
    <name type="scientific">Azospirillum doebereinerae</name>
    <dbReference type="NCBI Taxonomy" id="92933"/>
    <lineage>
        <taxon>Bacteria</taxon>
        <taxon>Pseudomonadati</taxon>
        <taxon>Pseudomonadota</taxon>
        <taxon>Alphaproteobacteria</taxon>
        <taxon>Rhodospirillales</taxon>
        <taxon>Azospirillaceae</taxon>
        <taxon>Azospirillum</taxon>
    </lineage>
</organism>
<dbReference type="InterPro" id="IPR051010">
    <property type="entry name" value="BCAA_transport"/>
</dbReference>
<keyword evidence="2 4" id="KW-0732">Signal</keyword>
<proteinExistence type="inferred from homology"/>
<evidence type="ECO:0000256" key="4">
    <source>
        <dbReference type="SAM" id="SignalP"/>
    </source>
</evidence>
<evidence type="ECO:0000313" key="7">
    <source>
        <dbReference type="Proteomes" id="UP000280346"/>
    </source>
</evidence>
<gene>
    <name evidence="6" type="ORF">EJ913_30925</name>
</gene>
<dbReference type="Proteomes" id="UP000280346">
    <property type="component" value="Unassembled WGS sequence"/>
</dbReference>
<feature type="domain" description="Leucine-binding protein" evidence="5">
    <location>
        <begin position="37"/>
        <end position="377"/>
    </location>
</feature>
<keyword evidence="3" id="KW-0813">Transport</keyword>
<dbReference type="InterPro" id="IPR028081">
    <property type="entry name" value="Leu-bd"/>
</dbReference>
<keyword evidence="3" id="KW-0029">Amino-acid transport</keyword>
<accession>A0A3S0UXM2</accession>
<protein>
    <submittedName>
        <fullName evidence="6">ABC transporter substrate-binding protein</fullName>
    </submittedName>
</protein>
<dbReference type="AlphaFoldDB" id="A0A3S0UXM2"/>
<evidence type="ECO:0000256" key="2">
    <source>
        <dbReference type="ARBA" id="ARBA00022729"/>
    </source>
</evidence>
<dbReference type="PANTHER" id="PTHR30483:SF6">
    <property type="entry name" value="PERIPLASMIC BINDING PROTEIN OF ABC TRANSPORTER FOR NATURAL AMINO ACIDS"/>
    <property type="match status" value="1"/>
</dbReference>
<dbReference type="Gene3D" id="3.40.50.2300">
    <property type="match status" value="2"/>
</dbReference>
<comment type="caution">
    <text evidence="6">The sequence shown here is derived from an EMBL/GenBank/DDBJ whole genome shotgun (WGS) entry which is preliminary data.</text>
</comment>
<evidence type="ECO:0000256" key="3">
    <source>
        <dbReference type="ARBA" id="ARBA00022970"/>
    </source>
</evidence>
<reference evidence="6 7" key="1">
    <citation type="submission" date="2018-12" db="EMBL/GenBank/DDBJ databases">
        <authorList>
            <person name="Yang Y."/>
        </authorList>
    </citation>
    <scope>NUCLEOTIDE SEQUENCE [LARGE SCALE GENOMIC DNA]</scope>
    <source>
        <strain evidence="6 7">GSF71</strain>
    </source>
</reference>
<dbReference type="Pfam" id="PF13458">
    <property type="entry name" value="Peripla_BP_6"/>
    <property type="match status" value="1"/>
</dbReference>
<sequence>MRLFKEASLKTAWAVSVATAVMAGALPAAAQDLPVFRVGVLNDQSGLYSDIAGLGSVEAAKMAVEDYKPEAKGFRVEIVAADHQNKTDVGAAITRSWFDQQGVDVVADVPTSSIALAVSEIAKAKDKVFLVASAGTSDLTGKACTPNNIHWTYDTWALANGTAKAVIGQGGDSWYFMTADYAFGHSLERDAVEIIKANGGTVLGSVRTPFQTPDFSSFLIQAQNSRAKIIALANSGGDTVASVKQAAEFGVTSGGQKLAGLLVFLTDVHSIGLETAQGLLLTEAFYWDMNPGTRDWTKRFVQRTNGRYPTMNQAGTYASVLHWMKAVAAMPDKKEARSGQQAVAAMKAMPTDDALFGKGSVRADGRTIHDMYLFEVKKPAESKGPYDYYKLVQTIPGDQAFRPLATSECPMITAKK</sequence>
<dbReference type="OrthoDB" id="7237299at2"/>
<dbReference type="CDD" id="cd06327">
    <property type="entry name" value="PBP1_SBP-like"/>
    <property type="match status" value="1"/>
</dbReference>
<keyword evidence="7" id="KW-1185">Reference proteome</keyword>
<evidence type="ECO:0000256" key="1">
    <source>
        <dbReference type="ARBA" id="ARBA00010062"/>
    </source>
</evidence>
<feature type="chain" id="PRO_5018535266" evidence="4">
    <location>
        <begin position="31"/>
        <end position="416"/>
    </location>
</feature>
<dbReference type="PANTHER" id="PTHR30483">
    <property type="entry name" value="LEUCINE-SPECIFIC-BINDING PROTEIN"/>
    <property type="match status" value="1"/>
</dbReference>
<dbReference type="RefSeq" id="WP_127005180.1">
    <property type="nucleotide sequence ID" value="NZ_JBNPXW010000021.1"/>
</dbReference>
<dbReference type="EMBL" id="RZIJ01000059">
    <property type="protein sequence ID" value="RUQ59826.1"/>
    <property type="molecule type" value="Genomic_DNA"/>
</dbReference>
<evidence type="ECO:0000313" key="6">
    <source>
        <dbReference type="EMBL" id="RUQ59826.1"/>
    </source>
</evidence>
<dbReference type="InterPro" id="IPR028082">
    <property type="entry name" value="Peripla_BP_I"/>
</dbReference>
<name>A0A3S0UXM2_9PROT</name>
<comment type="similarity">
    <text evidence="1">Belongs to the leucine-binding protein family.</text>
</comment>
<dbReference type="GO" id="GO:0006865">
    <property type="term" value="P:amino acid transport"/>
    <property type="evidence" value="ECO:0007669"/>
    <property type="project" value="UniProtKB-KW"/>
</dbReference>
<feature type="signal peptide" evidence="4">
    <location>
        <begin position="1"/>
        <end position="30"/>
    </location>
</feature>